<dbReference type="SMART" id="SM00184">
    <property type="entry name" value="RING"/>
    <property type="match status" value="1"/>
</dbReference>
<evidence type="ECO:0000313" key="14">
    <source>
        <dbReference type="EMBL" id="KAG2219725.1"/>
    </source>
</evidence>
<keyword evidence="15" id="KW-1185">Reference proteome</keyword>
<dbReference type="Pfam" id="PF13639">
    <property type="entry name" value="zf-RING_2"/>
    <property type="match status" value="1"/>
</dbReference>
<evidence type="ECO:0000256" key="11">
    <source>
        <dbReference type="ARBA" id="ARBA00023136"/>
    </source>
</evidence>
<sequence>MVAWGTNIEIECECTPSHRVIYNKGIGIYELGNSFTQCPNCHRTNVKPITVGFAKCQYRIHGVKEDGTEFKSDWKEVTDKDAYQRYDPSDQVSWKRLGIESKDLNAQTKDPSCTICLEDVVFMKTSLPCGHQFHTSCISRWKLTCPNCRASRL</sequence>
<keyword evidence="9" id="KW-0862">Zinc</keyword>
<keyword evidence="6" id="KW-0479">Metal-binding</keyword>
<feature type="domain" description="RING-type" evidence="13">
    <location>
        <begin position="113"/>
        <end position="149"/>
    </location>
</feature>
<evidence type="ECO:0000256" key="9">
    <source>
        <dbReference type="ARBA" id="ARBA00022833"/>
    </source>
</evidence>
<evidence type="ECO:0000256" key="12">
    <source>
        <dbReference type="PROSITE-ProRule" id="PRU00175"/>
    </source>
</evidence>
<dbReference type="Proteomes" id="UP000646827">
    <property type="component" value="Unassembled WGS sequence"/>
</dbReference>
<keyword evidence="10" id="KW-1133">Transmembrane helix</keyword>
<dbReference type="GO" id="GO:0061630">
    <property type="term" value="F:ubiquitin protein ligase activity"/>
    <property type="evidence" value="ECO:0007669"/>
    <property type="project" value="UniProtKB-EC"/>
</dbReference>
<keyword evidence="7 12" id="KW-0863">Zinc-finger</keyword>
<comment type="caution">
    <text evidence="14">The sequence shown here is derived from an EMBL/GenBank/DDBJ whole genome shotgun (WGS) entry which is preliminary data.</text>
</comment>
<name>A0A8H7VGK5_9FUNG</name>
<reference evidence="14 15" key="1">
    <citation type="submission" date="2020-12" db="EMBL/GenBank/DDBJ databases">
        <title>Metabolic potential, ecology and presence of endohyphal bacteria is reflected in genomic diversity of Mucoromycotina.</title>
        <authorList>
            <person name="Muszewska A."/>
            <person name="Okrasinska A."/>
            <person name="Steczkiewicz K."/>
            <person name="Drgas O."/>
            <person name="Orlowska M."/>
            <person name="Perlinska-Lenart U."/>
            <person name="Aleksandrzak-Piekarczyk T."/>
            <person name="Szatraj K."/>
            <person name="Zielenkiewicz U."/>
            <person name="Pilsyk S."/>
            <person name="Malc E."/>
            <person name="Mieczkowski P."/>
            <person name="Kruszewska J.S."/>
            <person name="Biernat P."/>
            <person name="Pawlowska J."/>
        </authorList>
    </citation>
    <scope>NUCLEOTIDE SEQUENCE [LARGE SCALE GENOMIC DNA]</scope>
    <source>
        <strain evidence="14 15">CBS 142.35</strain>
    </source>
</reference>
<dbReference type="InterPro" id="IPR001841">
    <property type="entry name" value="Znf_RING"/>
</dbReference>
<evidence type="ECO:0000256" key="5">
    <source>
        <dbReference type="ARBA" id="ARBA00022692"/>
    </source>
</evidence>
<dbReference type="PANTHER" id="PTHR45977:SF4">
    <property type="entry name" value="RING-TYPE DOMAIN-CONTAINING PROTEIN"/>
    <property type="match status" value="1"/>
</dbReference>
<evidence type="ECO:0000256" key="2">
    <source>
        <dbReference type="ARBA" id="ARBA00004141"/>
    </source>
</evidence>
<keyword evidence="11" id="KW-0472">Membrane</keyword>
<evidence type="ECO:0000259" key="13">
    <source>
        <dbReference type="PROSITE" id="PS50089"/>
    </source>
</evidence>
<evidence type="ECO:0000313" key="15">
    <source>
        <dbReference type="Proteomes" id="UP000646827"/>
    </source>
</evidence>
<organism evidence="14 15">
    <name type="scientific">Circinella minor</name>
    <dbReference type="NCBI Taxonomy" id="1195481"/>
    <lineage>
        <taxon>Eukaryota</taxon>
        <taxon>Fungi</taxon>
        <taxon>Fungi incertae sedis</taxon>
        <taxon>Mucoromycota</taxon>
        <taxon>Mucoromycotina</taxon>
        <taxon>Mucoromycetes</taxon>
        <taxon>Mucorales</taxon>
        <taxon>Lichtheimiaceae</taxon>
        <taxon>Circinella</taxon>
    </lineage>
</organism>
<evidence type="ECO:0000256" key="1">
    <source>
        <dbReference type="ARBA" id="ARBA00000900"/>
    </source>
</evidence>
<proteinExistence type="predicted"/>
<comment type="catalytic activity">
    <reaction evidence="1">
        <text>S-ubiquitinyl-[E2 ubiquitin-conjugating enzyme]-L-cysteine + [acceptor protein]-L-lysine = [E2 ubiquitin-conjugating enzyme]-L-cysteine + N(6)-ubiquitinyl-[acceptor protein]-L-lysine.</text>
        <dbReference type="EC" id="2.3.2.27"/>
    </reaction>
</comment>
<keyword evidence="4" id="KW-0808">Transferase</keyword>
<dbReference type="PANTHER" id="PTHR45977">
    <property type="entry name" value="TARGET OF ERK KINASE MPK-1"/>
    <property type="match status" value="1"/>
</dbReference>
<dbReference type="AlphaFoldDB" id="A0A8H7VGK5"/>
<keyword evidence="8" id="KW-0833">Ubl conjugation pathway</keyword>
<dbReference type="Gene3D" id="3.30.40.10">
    <property type="entry name" value="Zinc/RING finger domain, C3HC4 (zinc finger)"/>
    <property type="match status" value="1"/>
</dbReference>
<evidence type="ECO:0000256" key="4">
    <source>
        <dbReference type="ARBA" id="ARBA00022679"/>
    </source>
</evidence>
<accession>A0A8H7VGK5</accession>
<dbReference type="EC" id="2.3.2.27" evidence="3"/>
<dbReference type="SUPFAM" id="SSF57850">
    <property type="entry name" value="RING/U-box"/>
    <property type="match status" value="1"/>
</dbReference>
<evidence type="ECO:0000256" key="6">
    <source>
        <dbReference type="ARBA" id="ARBA00022723"/>
    </source>
</evidence>
<comment type="subcellular location">
    <subcellularLocation>
        <location evidence="2">Membrane</location>
        <topology evidence="2">Multi-pass membrane protein</topology>
    </subcellularLocation>
</comment>
<dbReference type="GO" id="GO:0016020">
    <property type="term" value="C:membrane"/>
    <property type="evidence" value="ECO:0007669"/>
    <property type="project" value="UniProtKB-SubCell"/>
</dbReference>
<dbReference type="GO" id="GO:0006511">
    <property type="term" value="P:ubiquitin-dependent protein catabolic process"/>
    <property type="evidence" value="ECO:0007669"/>
    <property type="project" value="TreeGrafter"/>
</dbReference>
<evidence type="ECO:0000256" key="8">
    <source>
        <dbReference type="ARBA" id="ARBA00022786"/>
    </source>
</evidence>
<dbReference type="OrthoDB" id="428577at2759"/>
<dbReference type="GO" id="GO:0016567">
    <property type="term" value="P:protein ubiquitination"/>
    <property type="evidence" value="ECO:0007669"/>
    <property type="project" value="TreeGrafter"/>
</dbReference>
<gene>
    <name evidence="14" type="ORF">INT45_006057</name>
</gene>
<evidence type="ECO:0000256" key="10">
    <source>
        <dbReference type="ARBA" id="ARBA00022989"/>
    </source>
</evidence>
<dbReference type="PROSITE" id="PS50089">
    <property type="entry name" value="ZF_RING_2"/>
    <property type="match status" value="1"/>
</dbReference>
<dbReference type="GO" id="GO:0008270">
    <property type="term" value="F:zinc ion binding"/>
    <property type="evidence" value="ECO:0007669"/>
    <property type="project" value="UniProtKB-KW"/>
</dbReference>
<protein>
    <recommendedName>
        <fullName evidence="3">RING-type E3 ubiquitin transferase</fullName>
        <ecNumber evidence="3">2.3.2.27</ecNumber>
    </recommendedName>
</protein>
<evidence type="ECO:0000256" key="3">
    <source>
        <dbReference type="ARBA" id="ARBA00012483"/>
    </source>
</evidence>
<dbReference type="EMBL" id="JAEPRB010000167">
    <property type="protein sequence ID" value="KAG2219725.1"/>
    <property type="molecule type" value="Genomic_DNA"/>
</dbReference>
<keyword evidence="5" id="KW-0812">Transmembrane</keyword>
<dbReference type="InterPro" id="IPR013083">
    <property type="entry name" value="Znf_RING/FYVE/PHD"/>
</dbReference>
<evidence type="ECO:0000256" key="7">
    <source>
        <dbReference type="ARBA" id="ARBA00022771"/>
    </source>
</evidence>